<evidence type="ECO:0000313" key="8">
    <source>
        <dbReference type="EMBL" id="ALS98849.1"/>
    </source>
</evidence>
<dbReference type="GO" id="GO:0005886">
    <property type="term" value="C:plasma membrane"/>
    <property type="evidence" value="ECO:0007669"/>
    <property type="project" value="UniProtKB-SubCell"/>
</dbReference>
<organism evidence="8 9">
    <name type="scientific">Lacimicrobium alkaliphilum</name>
    <dbReference type="NCBI Taxonomy" id="1526571"/>
    <lineage>
        <taxon>Bacteria</taxon>
        <taxon>Pseudomonadati</taxon>
        <taxon>Pseudomonadota</taxon>
        <taxon>Gammaproteobacteria</taxon>
        <taxon>Alteromonadales</taxon>
        <taxon>Alteromonadaceae</taxon>
        <taxon>Lacimicrobium</taxon>
    </lineage>
</organism>
<dbReference type="PANTHER" id="PTHR36115:SF6">
    <property type="entry name" value="PROLINE-RICH ANTIGEN HOMOLOG"/>
    <property type="match status" value="1"/>
</dbReference>
<evidence type="ECO:0000256" key="4">
    <source>
        <dbReference type="ARBA" id="ARBA00022989"/>
    </source>
</evidence>
<evidence type="ECO:0000259" key="7">
    <source>
        <dbReference type="Pfam" id="PF06271"/>
    </source>
</evidence>
<dbReference type="Pfam" id="PF06271">
    <property type="entry name" value="RDD"/>
    <property type="match status" value="2"/>
</dbReference>
<feature type="transmembrane region" description="Helical" evidence="6">
    <location>
        <begin position="29"/>
        <end position="47"/>
    </location>
</feature>
<dbReference type="RefSeq" id="WP_062480475.1">
    <property type="nucleotide sequence ID" value="NZ_CP013650.1"/>
</dbReference>
<feature type="domain" description="RDD" evidence="7">
    <location>
        <begin position="284"/>
        <end position="359"/>
    </location>
</feature>
<evidence type="ECO:0000256" key="5">
    <source>
        <dbReference type="ARBA" id="ARBA00023136"/>
    </source>
</evidence>
<dbReference type="InterPro" id="IPR010432">
    <property type="entry name" value="RDD"/>
</dbReference>
<dbReference type="Proteomes" id="UP000068447">
    <property type="component" value="Chromosome"/>
</dbReference>
<feature type="transmembrane region" description="Helical" evidence="6">
    <location>
        <begin position="101"/>
        <end position="121"/>
    </location>
</feature>
<keyword evidence="5 6" id="KW-0472">Membrane</keyword>
<feature type="domain" description="RDD" evidence="7">
    <location>
        <begin position="47"/>
        <end position="128"/>
    </location>
</feature>
<proteinExistence type="predicted"/>
<sequence>MTTSVKDNPAQKESQLITTSGAIVESRDYVTPYAFAIPTSLYGLALAKPWKRGAAILIDLLLVALLTHINTLFMAAVASVVLVRSSSRLRNKGRFPVVRKLLAGVAGLLLFVVIFGALEAYRGATTGESSVTEMAKKAQQIGDVGRFTANMVQMGMTTENINSGDCAPAMDCWQTIGDKLLSDLERFTLPQNKQREIIEAMYQEAEGTLSPEQLTEFKGLIDNRYAQIKAAQEARRREAEELAAQQAPDDTTEIIAPKGGDESGQPSIIAWFKGILSDLGLGFGWSALYFTVFTAWFKGQTPGKKLLGLRVIRLDGRAPNLWESFGRYGGYGAGLATGLLGFLQIFWDSNHQAIQDKISETLVLDLRKPSVSVENLTQAGNDNNEQANK</sequence>
<evidence type="ECO:0000256" key="1">
    <source>
        <dbReference type="ARBA" id="ARBA00004651"/>
    </source>
</evidence>
<evidence type="ECO:0000256" key="3">
    <source>
        <dbReference type="ARBA" id="ARBA00022692"/>
    </source>
</evidence>
<evidence type="ECO:0000313" key="9">
    <source>
        <dbReference type="Proteomes" id="UP000068447"/>
    </source>
</evidence>
<comment type="subcellular location">
    <subcellularLocation>
        <location evidence="1">Cell membrane</location>
        <topology evidence="1">Multi-pass membrane protein</topology>
    </subcellularLocation>
</comment>
<keyword evidence="2" id="KW-1003">Cell membrane</keyword>
<keyword evidence="4 6" id="KW-1133">Transmembrane helix</keyword>
<dbReference type="KEGG" id="lal:AT746_11585"/>
<keyword evidence="9" id="KW-1185">Reference proteome</keyword>
<evidence type="ECO:0000256" key="2">
    <source>
        <dbReference type="ARBA" id="ARBA00022475"/>
    </source>
</evidence>
<keyword evidence="3 6" id="KW-0812">Transmembrane</keyword>
<accession>A0A0U3AJC3</accession>
<dbReference type="AlphaFoldDB" id="A0A0U3AJC3"/>
<dbReference type="EMBL" id="CP013650">
    <property type="protein sequence ID" value="ALS98849.1"/>
    <property type="molecule type" value="Genomic_DNA"/>
</dbReference>
<dbReference type="OrthoDB" id="9787732at2"/>
<feature type="transmembrane region" description="Helical" evidence="6">
    <location>
        <begin position="54"/>
        <end position="81"/>
    </location>
</feature>
<dbReference type="InterPro" id="IPR051791">
    <property type="entry name" value="Pra-immunoreactive"/>
</dbReference>
<dbReference type="PANTHER" id="PTHR36115">
    <property type="entry name" value="PROLINE-RICH ANTIGEN HOMOLOG-RELATED"/>
    <property type="match status" value="1"/>
</dbReference>
<dbReference type="STRING" id="1526571.AT746_11585"/>
<protein>
    <recommendedName>
        <fullName evidence="7">RDD domain-containing protein</fullName>
    </recommendedName>
</protein>
<name>A0A0U3AJC3_9ALTE</name>
<gene>
    <name evidence="8" type="ORF">AT746_11585</name>
</gene>
<reference evidence="8 9" key="1">
    <citation type="submission" date="2015-12" db="EMBL/GenBank/DDBJ databases">
        <title>Complete genome of Lacimicrobium alkaliphilum KCTC 32984.</title>
        <authorList>
            <person name="Kim S.-G."/>
            <person name="Lee Y.-J."/>
        </authorList>
    </citation>
    <scope>NUCLEOTIDE SEQUENCE [LARGE SCALE GENOMIC DNA]</scope>
    <source>
        <strain evidence="8 9">YelD216</strain>
    </source>
</reference>
<evidence type="ECO:0000256" key="6">
    <source>
        <dbReference type="SAM" id="Phobius"/>
    </source>
</evidence>